<dbReference type="EMBL" id="JADIKL010000008">
    <property type="protein sequence ID" value="MFK2932031.1"/>
    <property type="molecule type" value="Genomic_DNA"/>
</dbReference>
<protein>
    <submittedName>
        <fullName evidence="1">Uncharacterized protein</fullName>
    </submittedName>
</protein>
<dbReference type="RefSeq" id="WP_404541214.1">
    <property type="nucleotide sequence ID" value="NZ_JADIKL010000008.1"/>
</dbReference>
<sequence>MAAPFVVCGSLETVRCAFLQRIGNAMEYGESGATMPGVKKIFTKVLTFAT</sequence>
<accession>A0ABW8KJ95</accession>
<gene>
    <name evidence="1" type="ORF">ISP14_14635</name>
</gene>
<proteinExistence type="predicted"/>
<reference evidence="1 2" key="1">
    <citation type="submission" date="2020-10" db="EMBL/GenBank/DDBJ databases">
        <title>Phylogeny of dyella-like bacteria.</title>
        <authorList>
            <person name="Fu J."/>
        </authorList>
    </citation>
    <scope>NUCLEOTIDE SEQUENCE [LARGE SCALE GENOMIC DNA]</scope>
    <source>
        <strain evidence="1 2">DKC-1</strain>
    </source>
</reference>
<organism evidence="1 2">
    <name type="scientific">Dyella agri</name>
    <dbReference type="NCBI Taxonomy" id="1926869"/>
    <lineage>
        <taxon>Bacteria</taxon>
        <taxon>Pseudomonadati</taxon>
        <taxon>Pseudomonadota</taxon>
        <taxon>Gammaproteobacteria</taxon>
        <taxon>Lysobacterales</taxon>
        <taxon>Rhodanobacteraceae</taxon>
        <taxon>Dyella</taxon>
    </lineage>
</organism>
<keyword evidence="2" id="KW-1185">Reference proteome</keyword>
<name>A0ABW8KJ95_9GAMM</name>
<comment type="caution">
    <text evidence="1">The sequence shown here is derived from an EMBL/GenBank/DDBJ whole genome shotgun (WGS) entry which is preliminary data.</text>
</comment>
<evidence type="ECO:0000313" key="1">
    <source>
        <dbReference type="EMBL" id="MFK2932031.1"/>
    </source>
</evidence>
<evidence type="ECO:0000313" key="2">
    <source>
        <dbReference type="Proteomes" id="UP001620397"/>
    </source>
</evidence>
<dbReference type="Proteomes" id="UP001620397">
    <property type="component" value="Unassembled WGS sequence"/>
</dbReference>